<organism evidence="1 2">
    <name type="scientific">Hymenobacter polaris</name>
    <dbReference type="NCBI Taxonomy" id="2682546"/>
    <lineage>
        <taxon>Bacteria</taxon>
        <taxon>Pseudomonadati</taxon>
        <taxon>Bacteroidota</taxon>
        <taxon>Cytophagia</taxon>
        <taxon>Cytophagales</taxon>
        <taxon>Hymenobacteraceae</taxon>
        <taxon>Hymenobacter</taxon>
    </lineage>
</organism>
<name>A0A7Y0ABC0_9BACT</name>
<sequence>MGLFDFLKRRPPAGPYADPSINRLYELLFCDNLDLYRTGGEQPRAYPFDVLLAAAPPLAQLEQLLVDPRTEPRVALLAYRRQQALGHPVARQELLAIIVEVGLEDGLDVLASFRDGTARYFNQAGKLLIWETTTDATANELTNRLFASGREVVARIGPWTEPRRPHPARGVTRLTLLVSDGLYFGEGPTDVLFADPLAAATLGTATQLLRYLTETALARQDAQAP</sequence>
<evidence type="ECO:0000313" key="2">
    <source>
        <dbReference type="Proteomes" id="UP000559626"/>
    </source>
</evidence>
<protein>
    <submittedName>
        <fullName evidence="1">Uncharacterized protein</fullName>
    </submittedName>
</protein>
<reference evidence="1 2" key="1">
    <citation type="submission" date="2020-04" db="EMBL/GenBank/DDBJ databases">
        <title>Hymenobacter polaris sp. nov., isolated from Arctic soil.</title>
        <authorList>
            <person name="Dahal R.H."/>
        </authorList>
    </citation>
    <scope>NUCLEOTIDE SEQUENCE [LARGE SCALE GENOMIC DNA]</scope>
    <source>
        <strain evidence="1 2">RP-2-7</strain>
    </source>
</reference>
<comment type="caution">
    <text evidence="1">The sequence shown here is derived from an EMBL/GenBank/DDBJ whole genome shotgun (WGS) entry which is preliminary data.</text>
</comment>
<proteinExistence type="predicted"/>
<keyword evidence="2" id="KW-1185">Reference proteome</keyword>
<dbReference type="Proteomes" id="UP000559626">
    <property type="component" value="Unassembled WGS sequence"/>
</dbReference>
<evidence type="ECO:0000313" key="1">
    <source>
        <dbReference type="EMBL" id="NML64189.1"/>
    </source>
</evidence>
<accession>A0A7Y0ABC0</accession>
<dbReference type="EMBL" id="JABBGH010000001">
    <property type="protein sequence ID" value="NML64189.1"/>
    <property type="molecule type" value="Genomic_DNA"/>
</dbReference>
<dbReference type="RefSeq" id="WP_169529504.1">
    <property type="nucleotide sequence ID" value="NZ_JABBGH010000001.1"/>
</dbReference>
<gene>
    <name evidence="1" type="ORF">HHL22_03125</name>
</gene>
<dbReference type="AlphaFoldDB" id="A0A7Y0ABC0"/>